<sequence length="150" mass="17753">MDCKVETQLMHVCSCYKELIFKRDVISGEESFTIANVWNVYSFLKTPTPMFNGNNIDLFDSFCTFEVSVCDHLKLILWTSLLTYFGQDPSRLEMFHACFSKHKTTKIWKLQMQLHRCNNLVLIFLRVRSISLDQMIVFLNQWTSMFTGRR</sequence>
<dbReference type="AlphaFoldDB" id="A0AAD8JZN3"/>
<gene>
    <name evidence="1" type="ORF">QVD17_38198</name>
</gene>
<evidence type="ECO:0000313" key="2">
    <source>
        <dbReference type="Proteomes" id="UP001229421"/>
    </source>
</evidence>
<dbReference type="EMBL" id="JAUHHV010000010">
    <property type="protein sequence ID" value="KAK1411641.1"/>
    <property type="molecule type" value="Genomic_DNA"/>
</dbReference>
<dbReference type="Proteomes" id="UP001229421">
    <property type="component" value="Unassembled WGS sequence"/>
</dbReference>
<proteinExistence type="predicted"/>
<name>A0AAD8JZN3_TARER</name>
<evidence type="ECO:0000313" key="1">
    <source>
        <dbReference type="EMBL" id="KAK1411641.1"/>
    </source>
</evidence>
<comment type="caution">
    <text evidence="1">The sequence shown here is derived from an EMBL/GenBank/DDBJ whole genome shotgun (WGS) entry which is preliminary data.</text>
</comment>
<organism evidence="1 2">
    <name type="scientific">Tagetes erecta</name>
    <name type="common">African marigold</name>
    <dbReference type="NCBI Taxonomy" id="13708"/>
    <lineage>
        <taxon>Eukaryota</taxon>
        <taxon>Viridiplantae</taxon>
        <taxon>Streptophyta</taxon>
        <taxon>Embryophyta</taxon>
        <taxon>Tracheophyta</taxon>
        <taxon>Spermatophyta</taxon>
        <taxon>Magnoliopsida</taxon>
        <taxon>eudicotyledons</taxon>
        <taxon>Gunneridae</taxon>
        <taxon>Pentapetalae</taxon>
        <taxon>asterids</taxon>
        <taxon>campanulids</taxon>
        <taxon>Asterales</taxon>
        <taxon>Asteraceae</taxon>
        <taxon>Asteroideae</taxon>
        <taxon>Heliantheae alliance</taxon>
        <taxon>Tageteae</taxon>
        <taxon>Tagetes</taxon>
    </lineage>
</organism>
<protein>
    <submittedName>
        <fullName evidence="1">Uncharacterized protein</fullName>
    </submittedName>
</protein>
<accession>A0AAD8JZN3</accession>
<keyword evidence="2" id="KW-1185">Reference proteome</keyword>
<reference evidence="1" key="1">
    <citation type="journal article" date="2023" name="bioRxiv">
        <title>Improved chromosome-level genome assembly for marigold (Tagetes erecta).</title>
        <authorList>
            <person name="Jiang F."/>
            <person name="Yuan L."/>
            <person name="Wang S."/>
            <person name="Wang H."/>
            <person name="Xu D."/>
            <person name="Wang A."/>
            <person name="Fan W."/>
        </authorList>
    </citation>
    <scope>NUCLEOTIDE SEQUENCE</scope>
    <source>
        <strain evidence="1">WSJ</strain>
        <tissue evidence="1">Leaf</tissue>
    </source>
</reference>